<evidence type="ECO:0000259" key="7">
    <source>
        <dbReference type="PROSITE" id="PS51192"/>
    </source>
</evidence>
<dbReference type="CDD" id="cd18008">
    <property type="entry name" value="DEXDc_SHPRH-like"/>
    <property type="match status" value="1"/>
</dbReference>
<keyword evidence="3" id="KW-0378">Hydrolase</keyword>
<feature type="region of interest" description="Disordered" evidence="6">
    <location>
        <begin position="637"/>
        <end position="664"/>
    </location>
</feature>
<evidence type="ECO:0000259" key="8">
    <source>
        <dbReference type="PROSITE" id="PS51194"/>
    </source>
</evidence>
<feature type="compositionally biased region" description="Acidic residues" evidence="6">
    <location>
        <begin position="240"/>
        <end position="249"/>
    </location>
</feature>
<protein>
    <submittedName>
        <fullName evidence="9">Uncharacterized protein</fullName>
    </submittedName>
</protein>
<dbReference type="GO" id="GO:0005524">
    <property type="term" value="F:ATP binding"/>
    <property type="evidence" value="ECO:0007669"/>
    <property type="project" value="UniProtKB-KW"/>
</dbReference>
<evidence type="ECO:0000256" key="1">
    <source>
        <dbReference type="ARBA" id="ARBA00007025"/>
    </source>
</evidence>
<dbReference type="OrthoDB" id="448448at2759"/>
<dbReference type="RefSeq" id="XP_014570667.1">
    <property type="nucleotide sequence ID" value="XM_014715181.1"/>
</dbReference>
<dbReference type="STRING" id="764103.G7E0L4"/>
<dbReference type="Pfam" id="PF00176">
    <property type="entry name" value="SNF2-rel_dom"/>
    <property type="match status" value="1"/>
</dbReference>
<reference evidence="9 10" key="1">
    <citation type="journal article" date="2011" name="J. Gen. Appl. Microbiol.">
        <title>Draft genome sequencing of the enigmatic basidiomycete Mixia osmundae.</title>
        <authorList>
            <person name="Nishida H."/>
            <person name="Nagatsuka Y."/>
            <person name="Sugiyama J."/>
        </authorList>
    </citation>
    <scope>NUCLEOTIDE SEQUENCE [LARGE SCALE GENOMIC DNA]</scope>
    <source>
        <strain evidence="10">CBS 9802 / IAM 14324 / JCM 22182 / KY 12970</strain>
    </source>
</reference>
<reference evidence="9 10" key="2">
    <citation type="journal article" date="2012" name="Open Biol.">
        <title>Characteristics of nucleosomes and linker DNA regions on the genome of the basidiomycete Mixia osmundae revealed by mono- and dinucleosome mapping.</title>
        <authorList>
            <person name="Nishida H."/>
            <person name="Kondo S."/>
            <person name="Matsumoto T."/>
            <person name="Suzuki Y."/>
            <person name="Yoshikawa H."/>
            <person name="Taylor T.D."/>
            <person name="Sugiyama J."/>
        </authorList>
    </citation>
    <scope>NUCLEOTIDE SEQUENCE [LARGE SCALE GENOMIC DNA]</scope>
    <source>
        <strain evidence="10">CBS 9802 / IAM 14324 / JCM 22182 / KY 12970</strain>
    </source>
</reference>
<comment type="caution">
    <text evidence="9">The sequence shown here is derived from an EMBL/GenBank/DDBJ whole genome shotgun (WGS) entry which is preliminary data.</text>
</comment>
<dbReference type="GO" id="GO:0016787">
    <property type="term" value="F:hydrolase activity"/>
    <property type="evidence" value="ECO:0007669"/>
    <property type="project" value="UniProtKB-KW"/>
</dbReference>
<evidence type="ECO:0000256" key="6">
    <source>
        <dbReference type="SAM" id="MobiDB-lite"/>
    </source>
</evidence>
<dbReference type="InterPro" id="IPR038718">
    <property type="entry name" value="SNF2-like_sf"/>
</dbReference>
<gene>
    <name evidence="9" type="primary">Mo03040</name>
    <name evidence="9" type="ORF">E5Q_03040</name>
</gene>
<evidence type="ECO:0000256" key="2">
    <source>
        <dbReference type="ARBA" id="ARBA00022741"/>
    </source>
</evidence>
<feature type="domain" description="Helicase C-terminal" evidence="8">
    <location>
        <begin position="1191"/>
        <end position="1337"/>
    </location>
</feature>
<dbReference type="SMART" id="SM00487">
    <property type="entry name" value="DEXDc"/>
    <property type="match status" value="1"/>
</dbReference>
<dbReference type="CDD" id="cd18793">
    <property type="entry name" value="SF2_C_SNF"/>
    <property type="match status" value="1"/>
</dbReference>
<evidence type="ECO:0000256" key="3">
    <source>
        <dbReference type="ARBA" id="ARBA00022801"/>
    </source>
</evidence>
<dbReference type="InParanoid" id="G7E0L4"/>
<evidence type="ECO:0000313" key="10">
    <source>
        <dbReference type="Proteomes" id="UP000009131"/>
    </source>
</evidence>
<dbReference type="InterPro" id="IPR000330">
    <property type="entry name" value="SNF2_N"/>
</dbReference>
<dbReference type="InterPro" id="IPR050628">
    <property type="entry name" value="SNF2_RAD54_helicase_TF"/>
</dbReference>
<dbReference type="InterPro" id="IPR001650">
    <property type="entry name" value="Helicase_C-like"/>
</dbReference>
<dbReference type="OMA" id="VNWEDQF"/>
<proteinExistence type="inferred from homology"/>
<name>G7E0L4_MIXOS</name>
<dbReference type="InterPro" id="IPR014001">
    <property type="entry name" value="Helicase_ATP-bd"/>
</dbReference>
<dbReference type="SUPFAM" id="SSF57850">
    <property type="entry name" value="RING/U-box"/>
    <property type="match status" value="1"/>
</dbReference>
<dbReference type="PANTHER" id="PTHR45626:SF52">
    <property type="entry name" value="SINGLE-STRANDED DNA-DEPENDENT ATPASE (EUROFUNG)"/>
    <property type="match status" value="1"/>
</dbReference>
<feature type="compositionally biased region" description="Low complexity" evidence="6">
    <location>
        <begin position="638"/>
        <end position="648"/>
    </location>
</feature>
<feature type="coiled-coil region" evidence="5">
    <location>
        <begin position="772"/>
        <end position="799"/>
    </location>
</feature>
<feature type="region of interest" description="Disordered" evidence="6">
    <location>
        <begin position="409"/>
        <end position="431"/>
    </location>
</feature>
<dbReference type="InterPro" id="IPR027417">
    <property type="entry name" value="P-loop_NTPase"/>
</dbReference>
<feature type="region of interest" description="Disordered" evidence="6">
    <location>
        <begin position="114"/>
        <end position="133"/>
    </location>
</feature>
<organism evidence="9 10">
    <name type="scientific">Mixia osmundae (strain CBS 9802 / IAM 14324 / JCM 22182 / KY 12970)</name>
    <dbReference type="NCBI Taxonomy" id="764103"/>
    <lineage>
        <taxon>Eukaryota</taxon>
        <taxon>Fungi</taxon>
        <taxon>Dikarya</taxon>
        <taxon>Basidiomycota</taxon>
        <taxon>Pucciniomycotina</taxon>
        <taxon>Mixiomycetes</taxon>
        <taxon>Mixiales</taxon>
        <taxon>Mixiaceae</taxon>
        <taxon>Mixia</taxon>
    </lineage>
</organism>
<dbReference type="EMBL" id="BABT02000080">
    <property type="protein sequence ID" value="GAA96374.1"/>
    <property type="molecule type" value="Genomic_DNA"/>
</dbReference>
<dbReference type="GO" id="GO:0005634">
    <property type="term" value="C:nucleus"/>
    <property type="evidence" value="ECO:0007669"/>
    <property type="project" value="TreeGrafter"/>
</dbReference>
<dbReference type="Gene3D" id="3.40.50.300">
    <property type="entry name" value="P-loop containing nucleotide triphosphate hydrolases"/>
    <property type="match status" value="1"/>
</dbReference>
<evidence type="ECO:0000256" key="5">
    <source>
        <dbReference type="SAM" id="Coils"/>
    </source>
</evidence>
<dbReference type="Gene3D" id="3.40.50.10810">
    <property type="entry name" value="Tandem AAA-ATPase domain"/>
    <property type="match status" value="2"/>
</dbReference>
<dbReference type="GO" id="GO:0006281">
    <property type="term" value="P:DNA repair"/>
    <property type="evidence" value="ECO:0007669"/>
    <property type="project" value="TreeGrafter"/>
</dbReference>
<dbReference type="PROSITE" id="PS51192">
    <property type="entry name" value="HELICASE_ATP_BIND_1"/>
    <property type="match status" value="1"/>
</dbReference>
<dbReference type="PROSITE" id="PS51194">
    <property type="entry name" value="HELICASE_CTER"/>
    <property type="match status" value="1"/>
</dbReference>
<feature type="region of interest" description="Disordered" evidence="6">
    <location>
        <begin position="44"/>
        <end position="102"/>
    </location>
</feature>
<dbReference type="PANTHER" id="PTHR45626">
    <property type="entry name" value="TRANSCRIPTION TERMINATION FACTOR 2-RELATED"/>
    <property type="match status" value="1"/>
</dbReference>
<dbReference type="eggNOG" id="KOG1001">
    <property type="taxonomic scope" value="Eukaryota"/>
</dbReference>
<dbReference type="SUPFAM" id="SSF52540">
    <property type="entry name" value="P-loop containing nucleoside triphosphate hydrolases"/>
    <property type="match status" value="2"/>
</dbReference>
<dbReference type="InterPro" id="IPR049730">
    <property type="entry name" value="SNF2/RAD54-like_C"/>
</dbReference>
<sequence>MTGPLDDDGFEVVDTGQLFRPAGSATPVVQEPSFSSARLNTLPLNANGLSHRSEFPQNAERPDSKMLQGFTLPPVGPTRPAEPLADSGNRPTAMSPVRSDVPQSVTNALASTSKTTLDPHGMQTTKKGSGFSSLGDSLRRMIASGKITQDMLAQQRRKLDPNEYETLRLYIDRTRAPRSAVLDIPTVQASDARHQQQTYEAELHLIALQNRRDGLAMQMAQRASAHGSPNKPGSRPIDLTADDASDDSDEVKFSGVTHTMPDVIMDVRPVCIGQLETVVLIMYSDLEELRPAASATINKPALLPVRLLRGRDMNGKPTLKVISCISHRDFGVVDVKVSEALAPLLTANTTMEPVTPEAWVVLSPADRPAMLQMNILLLTPSVNVTRVGNYLSERRLTLSHPTDYNPALHGGARYSNPHSSALDASRSAQQRREDIARALAGGRGNQTQAARTIEVKREQIDNVFKGIQSGLDLGEVQPVDTVVTPLYPHQKQALSFMLDREMPRACDVHGQITMVSDPALPAQPDSTADQMISLWRPRVDAYNRLTGWTNAVTDVEVDKSSRPPQTLGSILADDMGLGKTIVIIALIAHTLASASQWANAEPTANATDDTFDAVTLHPTTKIKAVQPDPSRLGALQPVASTSSAASVKSAKRRKKKAEEAQGKRSELASARLEALVTRSRATLIVCPLSTVQNWESQIAEHTKRSSAEFGKAKSAKAKGLSVYIYHGNNRTQYAHDLADHDIVITTYSILATEYSRQGLPEDDTSSSSDDSVEIIESMAVEAKKEKAKARKRKRKAEGKPSVLQQVEWYRIVLDEAHMIKEHSTIQARACCDLAASRRACLTGTPLQNTLNDLFSLLRFLRLEPFTERHVWNTYIGSLVKNQDPIGIARLQVVMRHLALRRTKETKDKDGQPILRLPIKKDEIRYFELDEKERAFYATFHRKYQRDFASQEASDTLLKNYCHILQELLRLRQICAHMSLVRDSEEAGPDGVKTDLLQTIADKGLTKDRALRLFASMREDGVAQCAECGGELLANVENGTTEDAEQEPKTIKRTGKKIKATSADETIPIPVLTRCQHLFCIACFRKTVPDFPHNVKAETRAACSVCSQDLSPVLDAEQVQPDDLISMFRQMDLSREKTDKQKRKQHNTVEHSTKTRALLADLFPFSQANPTSANYAGDGADFSAVTPEEEDDFRPHSGQVVKSVVFSQWTALLDRTEDALKECGIKFRRLDGSMNRDQRSRSMEAFRLEPDCEVLLVSLRAGGVGLNLTAAQRVYLLEPFWNPAVENQAVDRIYRLGQTRPVKISRFIIKDSIEANMLIVQKRKTELANLSMTQTVSKAELAKRRVEDLRTLLK</sequence>
<accession>G7E0L4</accession>
<dbReference type="InterPro" id="IPR013083">
    <property type="entry name" value="Znf_RING/FYVE/PHD"/>
</dbReference>
<dbReference type="GO" id="GO:0008094">
    <property type="term" value="F:ATP-dependent activity, acting on DNA"/>
    <property type="evidence" value="ECO:0007669"/>
    <property type="project" value="TreeGrafter"/>
</dbReference>
<evidence type="ECO:0000256" key="4">
    <source>
        <dbReference type="ARBA" id="ARBA00022840"/>
    </source>
</evidence>
<evidence type="ECO:0000313" key="9">
    <source>
        <dbReference type="EMBL" id="GAA96374.1"/>
    </source>
</evidence>
<keyword evidence="4" id="KW-0067">ATP-binding</keyword>
<keyword evidence="5" id="KW-0175">Coiled coil</keyword>
<dbReference type="Proteomes" id="UP000009131">
    <property type="component" value="Unassembled WGS sequence"/>
</dbReference>
<dbReference type="Pfam" id="PF00271">
    <property type="entry name" value="Helicase_C"/>
    <property type="match status" value="1"/>
</dbReference>
<dbReference type="HOGENOM" id="CLU_000315_2_7_1"/>
<dbReference type="SMART" id="SM00490">
    <property type="entry name" value="HELICc"/>
    <property type="match status" value="1"/>
</dbReference>
<keyword evidence="10" id="KW-1185">Reference proteome</keyword>
<comment type="similarity">
    <text evidence="1">Belongs to the SNF2/RAD54 helicase family.</text>
</comment>
<dbReference type="Gene3D" id="3.30.40.10">
    <property type="entry name" value="Zinc/RING finger domain, C3HC4 (zinc finger)"/>
    <property type="match status" value="1"/>
</dbReference>
<feature type="domain" description="Helicase ATP-binding" evidence="7">
    <location>
        <begin position="560"/>
        <end position="863"/>
    </location>
</feature>
<keyword evidence="2" id="KW-0547">Nucleotide-binding</keyword>
<feature type="region of interest" description="Disordered" evidence="6">
    <location>
        <begin position="218"/>
        <end position="251"/>
    </location>
</feature>